<dbReference type="SUPFAM" id="SSF52540">
    <property type="entry name" value="P-loop containing nucleoside triphosphate hydrolases"/>
    <property type="match status" value="1"/>
</dbReference>
<dbReference type="GO" id="GO:0005525">
    <property type="term" value="F:GTP binding"/>
    <property type="evidence" value="ECO:0007669"/>
    <property type="project" value="InterPro"/>
</dbReference>
<evidence type="ECO:0000313" key="4">
    <source>
        <dbReference type="EMBL" id="CAE6503116.1"/>
    </source>
</evidence>
<keyword evidence="1" id="KW-0175">Coiled coil</keyword>
<organism evidence="4 5">
    <name type="scientific">Rhizoctonia solani</name>
    <dbReference type="NCBI Taxonomy" id="456999"/>
    <lineage>
        <taxon>Eukaryota</taxon>
        <taxon>Fungi</taxon>
        <taxon>Dikarya</taxon>
        <taxon>Basidiomycota</taxon>
        <taxon>Agaricomycotina</taxon>
        <taxon>Agaricomycetes</taxon>
        <taxon>Cantharellales</taxon>
        <taxon>Ceratobasidiaceae</taxon>
        <taxon>Rhizoctonia</taxon>
    </lineage>
</organism>
<evidence type="ECO:0000313" key="5">
    <source>
        <dbReference type="Proteomes" id="UP000663853"/>
    </source>
</evidence>
<feature type="coiled-coil region" evidence="1">
    <location>
        <begin position="274"/>
        <end position="358"/>
    </location>
</feature>
<sequence length="802" mass="91505">MSWEFGNTDHPPINETGCPPTSGGTGKSSPVYILVMGPQGCGKSSFINLATGRSDCLTSATSKLCTKIVRSSKGSKWMHGVEFRFTDTPGFGNEVFQDAKILELLVESLAPNPHGKRNEGSKLPRRVTGLLYIHSEDEPFKNRTSQKTTEMLVKVLGTQFLDRITVLIRSQQKLENELSSYMPPKGSSLYPLYCGDIKPRTMTYEQDTQSIAHILEPYIEVSPRLIRLAALDNFAIGGDWQFDEIPRHLKEFFLGSSGAWGSADQLDVHLHPQGQEQQNELERLRSLIAHGEEEIEILQFIHESELEAIWKEREEEKLNHRIERKNLFNTIQEQEEEILKLKLNKDSELNDLEALKNEEISRLNLEKDAEVQGLRNLLALKDGEIKGLRSSHGAGLKNIQKFAHEIELHCKSLSETIRIQEEQTTYLESSEDTGPNKLETLKNVETNKHISERDSEIKSLKDKLRSKDKELTGLETSKAQEIRKLSSEGDSKTKILQNALQAKDEELTKFKMDFERRIRESADQVRARESEVMELKTKIDGVVMINKTDRKQGDEIDRLNAEIHRIKVEYSLLRQQMQLYENTEQAEITQALGDVNRLIEEVGQSISEHIETYMEHYPPERGFQVQDLLSLFGQIGNELALRTKQDAYVLLEYAVQATVCNQLYTHLFKPFHPSIADDEKRNTFIMEVYGQMLYQEAQFVAGRWRKDAFNSISRNPVFGSQNKPGGERMHRHITSALSTLLGEIIEIPPDNILKAHNKVLSKVITKAEQLNQLLKGEISLLGNFQPIVFPFGETFQPDYMTE</sequence>
<feature type="non-terminal residue" evidence="4">
    <location>
        <position position="1"/>
    </location>
</feature>
<accession>A0A8H3CWB0</accession>
<dbReference type="OrthoDB" id="309640at2759"/>
<dbReference type="InterPro" id="IPR027417">
    <property type="entry name" value="P-loop_NTPase"/>
</dbReference>
<reference evidence="4" key="1">
    <citation type="submission" date="2021-01" db="EMBL/GenBank/DDBJ databases">
        <authorList>
            <person name="Kaushik A."/>
        </authorList>
    </citation>
    <scope>NUCLEOTIDE SEQUENCE</scope>
    <source>
        <strain evidence="4">AG6-10EEA</strain>
    </source>
</reference>
<dbReference type="InterPro" id="IPR006073">
    <property type="entry name" value="GTP-bd"/>
</dbReference>
<dbReference type="Pfam" id="PF01926">
    <property type="entry name" value="MMR_HSR1"/>
    <property type="match status" value="1"/>
</dbReference>
<dbReference type="AlphaFoldDB" id="A0A8H3CWB0"/>
<feature type="region of interest" description="Disordered" evidence="2">
    <location>
        <begin position="1"/>
        <end position="25"/>
    </location>
</feature>
<dbReference type="Gene3D" id="3.40.50.300">
    <property type="entry name" value="P-loop containing nucleotide triphosphate hydrolases"/>
    <property type="match status" value="1"/>
</dbReference>
<proteinExistence type="predicted"/>
<name>A0A8H3CWB0_9AGAM</name>
<comment type="caution">
    <text evidence="4">The sequence shown here is derived from an EMBL/GenBank/DDBJ whole genome shotgun (WGS) entry which is preliminary data.</text>
</comment>
<gene>
    <name evidence="4" type="ORF">RDB_LOCUS115556</name>
</gene>
<evidence type="ECO:0000256" key="1">
    <source>
        <dbReference type="SAM" id="Coils"/>
    </source>
</evidence>
<dbReference type="Proteomes" id="UP000663853">
    <property type="component" value="Unassembled WGS sequence"/>
</dbReference>
<protein>
    <recommendedName>
        <fullName evidence="3">G domain-containing protein</fullName>
    </recommendedName>
</protein>
<dbReference type="CDD" id="cd00882">
    <property type="entry name" value="Ras_like_GTPase"/>
    <property type="match status" value="1"/>
</dbReference>
<evidence type="ECO:0000259" key="3">
    <source>
        <dbReference type="Pfam" id="PF01926"/>
    </source>
</evidence>
<evidence type="ECO:0000256" key="2">
    <source>
        <dbReference type="SAM" id="MobiDB-lite"/>
    </source>
</evidence>
<feature type="domain" description="G" evidence="3">
    <location>
        <begin position="33"/>
        <end position="96"/>
    </location>
</feature>
<dbReference type="EMBL" id="CAJMXA010003564">
    <property type="protein sequence ID" value="CAE6503116.1"/>
    <property type="molecule type" value="Genomic_DNA"/>
</dbReference>